<keyword evidence="3" id="KW-1185">Reference proteome</keyword>
<reference evidence="2" key="1">
    <citation type="journal article" date="2023" name="Mol. Phylogenet. Evol.">
        <title>Genome-scale phylogeny and comparative genomics of the fungal order Sordariales.</title>
        <authorList>
            <person name="Hensen N."/>
            <person name="Bonometti L."/>
            <person name="Westerberg I."/>
            <person name="Brannstrom I.O."/>
            <person name="Guillou S."/>
            <person name="Cros-Aarteil S."/>
            <person name="Calhoun S."/>
            <person name="Haridas S."/>
            <person name="Kuo A."/>
            <person name="Mondo S."/>
            <person name="Pangilinan J."/>
            <person name="Riley R."/>
            <person name="LaButti K."/>
            <person name="Andreopoulos B."/>
            <person name="Lipzen A."/>
            <person name="Chen C."/>
            <person name="Yan M."/>
            <person name="Daum C."/>
            <person name="Ng V."/>
            <person name="Clum A."/>
            <person name="Steindorff A."/>
            <person name="Ohm R.A."/>
            <person name="Martin F."/>
            <person name="Silar P."/>
            <person name="Natvig D.O."/>
            <person name="Lalanne C."/>
            <person name="Gautier V."/>
            <person name="Ament-Velasquez S.L."/>
            <person name="Kruys A."/>
            <person name="Hutchinson M.I."/>
            <person name="Powell A.J."/>
            <person name="Barry K."/>
            <person name="Miller A.N."/>
            <person name="Grigoriev I.V."/>
            <person name="Debuchy R."/>
            <person name="Gladieux P."/>
            <person name="Hiltunen Thoren M."/>
            <person name="Johannesson H."/>
        </authorList>
    </citation>
    <scope>NUCLEOTIDE SEQUENCE</scope>
    <source>
        <strain evidence="2">CBS 990.96</strain>
    </source>
</reference>
<comment type="caution">
    <text evidence="2">The sequence shown here is derived from an EMBL/GenBank/DDBJ whole genome shotgun (WGS) entry which is preliminary data.</text>
</comment>
<keyword evidence="1" id="KW-0472">Membrane</keyword>
<keyword evidence="1" id="KW-1133">Transmembrane helix</keyword>
<organism evidence="2 3">
    <name type="scientific">Podospora fimiseda</name>
    <dbReference type="NCBI Taxonomy" id="252190"/>
    <lineage>
        <taxon>Eukaryota</taxon>
        <taxon>Fungi</taxon>
        <taxon>Dikarya</taxon>
        <taxon>Ascomycota</taxon>
        <taxon>Pezizomycotina</taxon>
        <taxon>Sordariomycetes</taxon>
        <taxon>Sordariomycetidae</taxon>
        <taxon>Sordariales</taxon>
        <taxon>Podosporaceae</taxon>
        <taxon>Podospora</taxon>
    </lineage>
</organism>
<sequence>MMSPKTDAHLQTGRGKQPEQSNILIILAILISVLIATIDTLVTIKSFYLRSVGTLTETQRQLYIQGTTVLATILTKFIVSQAQTLFLRHFDHRLHASAQQHSETSLTQLSKKWRSILQVSSIQETWSSWSRLAIFATYFLIGLITAAMVTSLSPTISSRTTHYPQAIFNGRSLLTENTGNCDYILPVENATRVNDQEYWWDLNNGSALWMPANIGACPTRYAQLLIGNINGLDAESFAYADNGVAVHRSAIGAPITIYSPHPGFAPGLNSTLAKYRSHALTTKQCVPVMRRNPIFCRTGGTVTLTNNTFKIVSDDGLCTFTRRFSSRNPREKQTMVKHMCPHSEVGQGTIVIAASGGYAHWLAVGINDVVNAPPTNIPVYKAIYSISCTVDARDVYEHKMVQLDLRASDGRDGGARYTRFLSSGERCQGPEMSMSRLATVAAANWQTLFQNDGTDGWFDLVWEATGGHYGRKEGFGFGDSTNALEDVLGLVTAMVGARFNGSERYVIDTVVEIEATRVGSGSLLVLLWVLAPLFAAGVIVTLLVMTEKLGFRSIELNDLKNMFWESEGRGYQAWDARRNRY</sequence>
<dbReference type="AlphaFoldDB" id="A0AAN7BF44"/>
<protein>
    <submittedName>
        <fullName evidence="2">Uncharacterized protein</fullName>
    </submittedName>
</protein>
<evidence type="ECO:0000313" key="3">
    <source>
        <dbReference type="Proteomes" id="UP001301958"/>
    </source>
</evidence>
<dbReference type="EMBL" id="MU865521">
    <property type="protein sequence ID" value="KAK4221723.1"/>
    <property type="molecule type" value="Genomic_DNA"/>
</dbReference>
<feature type="transmembrane region" description="Helical" evidence="1">
    <location>
        <begin position="62"/>
        <end position="79"/>
    </location>
</feature>
<feature type="transmembrane region" description="Helical" evidence="1">
    <location>
        <begin position="523"/>
        <end position="545"/>
    </location>
</feature>
<evidence type="ECO:0000256" key="1">
    <source>
        <dbReference type="SAM" id="Phobius"/>
    </source>
</evidence>
<evidence type="ECO:0000313" key="2">
    <source>
        <dbReference type="EMBL" id="KAK4221723.1"/>
    </source>
</evidence>
<gene>
    <name evidence="2" type="ORF">QBC38DRAFT_491523</name>
</gene>
<accession>A0AAN7BF44</accession>
<name>A0AAN7BF44_9PEZI</name>
<feature type="transmembrane region" description="Helical" evidence="1">
    <location>
        <begin position="21"/>
        <end position="42"/>
    </location>
</feature>
<dbReference type="Proteomes" id="UP001301958">
    <property type="component" value="Unassembled WGS sequence"/>
</dbReference>
<feature type="transmembrane region" description="Helical" evidence="1">
    <location>
        <begin position="132"/>
        <end position="152"/>
    </location>
</feature>
<keyword evidence="1" id="KW-0812">Transmembrane</keyword>
<reference evidence="2" key="2">
    <citation type="submission" date="2023-05" db="EMBL/GenBank/DDBJ databases">
        <authorList>
            <consortium name="Lawrence Berkeley National Laboratory"/>
            <person name="Steindorff A."/>
            <person name="Hensen N."/>
            <person name="Bonometti L."/>
            <person name="Westerberg I."/>
            <person name="Brannstrom I.O."/>
            <person name="Guillou S."/>
            <person name="Cros-Aarteil S."/>
            <person name="Calhoun S."/>
            <person name="Haridas S."/>
            <person name="Kuo A."/>
            <person name="Mondo S."/>
            <person name="Pangilinan J."/>
            <person name="Riley R."/>
            <person name="Labutti K."/>
            <person name="Andreopoulos B."/>
            <person name="Lipzen A."/>
            <person name="Chen C."/>
            <person name="Yanf M."/>
            <person name="Daum C."/>
            <person name="Ng V."/>
            <person name="Clum A."/>
            <person name="Ohm R."/>
            <person name="Martin F."/>
            <person name="Silar P."/>
            <person name="Natvig D."/>
            <person name="Lalanne C."/>
            <person name="Gautier V."/>
            <person name="Ament-Velasquez S.L."/>
            <person name="Kruys A."/>
            <person name="Hutchinson M.I."/>
            <person name="Powell A.J."/>
            <person name="Barry K."/>
            <person name="Miller A.N."/>
            <person name="Grigoriev I.V."/>
            <person name="Debuchy R."/>
            <person name="Gladieux P."/>
            <person name="Thoren M.H."/>
            <person name="Johannesson H."/>
        </authorList>
    </citation>
    <scope>NUCLEOTIDE SEQUENCE</scope>
    <source>
        <strain evidence="2">CBS 990.96</strain>
    </source>
</reference>
<proteinExistence type="predicted"/>